<feature type="transmembrane region" description="Helical" evidence="7">
    <location>
        <begin position="181"/>
        <end position="204"/>
    </location>
</feature>
<dbReference type="GO" id="GO:0051539">
    <property type="term" value="F:4 iron, 4 sulfur cluster binding"/>
    <property type="evidence" value="ECO:0007669"/>
    <property type="project" value="UniProtKB-KW"/>
</dbReference>
<dbReference type="AlphaFoldDB" id="A0A644XT60"/>
<keyword evidence="2" id="KW-0004">4Fe-4S</keyword>
<evidence type="ECO:0000313" key="9">
    <source>
        <dbReference type="EMBL" id="MPM19269.1"/>
    </source>
</evidence>
<organism evidence="9">
    <name type="scientific">bioreactor metagenome</name>
    <dbReference type="NCBI Taxonomy" id="1076179"/>
    <lineage>
        <taxon>unclassified sequences</taxon>
        <taxon>metagenomes</taxon>
        <taxon>ecological metagenomes</taxon>
    </lineage>
</organism>
<evidence type="ECO:0000256" key="3">
    <source>
        <dbReference type="ARBA" id="ARBA00022723"/>
    </source>
</evidence>
<dbReference type="GO" id="GO:0005886">
    <property type="term" value="C:plasma membrane"/>
    <property type="evidence" value="ECO:0007669"/>
    <property type="project" value="TreeGrafter"/>
</dbReference>
<feature type="transmembrane region" description="Helical" evidence="7">
    <location>
        <begin position="77"/>
        <end position="103"/>
    </location>
</feature>
<comment type="caution">
    <text evidence="9">The sequence shown here is derived from an EMBL/GenBank/DDBJ whole genome shotgun (WGS) entry which is preliminary data.</text>
</comment>
<proteinExistence type="predicted"/>
<evidence type="ECO:0000256" key="7">
    <source>
        <dbReference type="SAM" id="Phobius"/>
    </source>
</evidence>
<evidence type="ECO:0000256" key="2">
    <source>
        <dbReference type="ARBA" id="ARBA00022485"/>
    </source>
</evidence>
<feature type="domain" description="4Fe-4S ferredoxin-type" evidence="8">
    <location>
        <begin position="227"/>
        <end position="246"/>
    </location>
</feature>
<name>A0A644XT60_9ZZZZ</name>
<keyword evidence="6" id="KW-0411">Iron-sulfur</keyword>
<dbReference type="Pfam" id="PF12801">
    <property type="entry name" value="Fer4_5"/>
    <property type="match status" value="2"/>
</dbReference>
<feature type="transmembrane region" description="Helical" evidence="7">
    <location>
        <begin position="12"/>
        <end position="30"/>
    </location>
</feature>
<accession>A0A644XT60</accession>
<evidence type="ECO:0000259" key="8">
    <source>
        <dbReference type="PROSITE" id="PS51379"/>
    </source>
</evidence>
<dbReference type="EMBL" id="VSSQ01003144">
    <property type="protein sequence ID" value="MPM19269.1"/>
    <property type="molecule type" value="Genomic_DNA"/>
</dbReference>
<evidence type="ECO:0000256" key="6">
    <source>
        <dbReference type="ARBA" id="ARBA00023014"/>
    </source>
</evidence>
<dbReference type="PROSITE" id="PS00198">
    <property type="entry name" value="4FE4S_FER_1"/>
    <property type="match status" value="1"/>
</dbReference>
<keyword evidence="7" id="KW-0812">Transmembrane</keyword>
<dbReference type="PANTHER" id="PTHR30176">
    <property type="entry name" value="FERREDOXIN-TYPE PROTEIN NAPH"/>
    <property type="match status" value="1"/>
</dbReference>
<keyword evidence="5" id="KW-0408">Iron</keyword>
<dbReference type="PROSITE" id="PS51379">
    <property type="entry name" value="4FE4S_FER_2"/>
    <property type="match status" value="2"/>
</dbReference>
<reference evidence="9" key="1">
    <citation type="submission" date="2019-08" db="EMBL/GenBank/DDBJ databases">
        <authorList>
            <person name="Kucharzyk K."/>
            <person name="Murdoch R.W."/>
            <person name="Higgins S."/>
            <person name="Loffler F."/>
        </authorList>
    </citation>
    <scope>NUCLEOTIDE SEQUENCE</scope>
</reference>
<feature type="transmembrane region" description="Helical" evidence="7">
    <location>
        <begin position="124"/>
        <end position="144"/>
    </location>
</feature>
<dbReference type="Pfam" id="PF00037">
    <property type="entry name" value="Fer4"/>
    <property type="match status" value="1"/>
</dbReference>
<sequence length="296" mass="32796">MAKKTIRNRFRGYVQGVWTLLSNGYLLGFVNGHIWQGKSKSVCVPGLNCYSCPGAWGACPIGSLQAELAARNLKFPFYVTGFLLASGALFGRFVCGFLCPFGWVQDLLYKIKTPKIKSFKGDRVLRYLKYVVLLVLVILLPSLIRNEAGTGTPWFCKLVCPSGTLFAGIPLLALNESLRSVAGFLFSWKMGILVVVLLLSVFLYRPFCKYLCPLGATYALFNRASFYRLRLEEEKCIHCGECKRVCLMGVDASKKPDDMECIRCGDCVKNCPTNALSAGFCVRKAPAKKDSPTEAK</sequence>
<keyword evidence="7" id="KW-0472">Membrane</keyword>
<dbReference type="InterPro" id="IPR017900">
    <property type="entry name" value="4Fe4S_Fe_S_CS"/>
</dbReference>
<dbReference type="SUPFAM" id="SSF54862">
    <property type="entry name" value="4Fe-4S ferredoxins"/>
    <property type="match status" value="1"/>
</dbReference>
<gene>
    <name evidence="9" type="ORF">SDC9_65690</name>
</gene>
<dbReference type="PANTHER" id="PTHR30176:SF3">
    <property type="entry name" value="FERREDOXIN-TYPE PROTEIN NAPH"/>
    <property type="match status" value="1"/>
</dbReference>
<feature type="domain" description="4Fe-4S ferredoxin-type" evidence="8">
    <location>
        <begin position="252"/>
        <end position="281"/>
    </location>
</feature>
<keyword evidence="4" id="KW-0249">Electron transport</keyword>
<evidence type="ECO:0000256" key="5">
    <source>
        <dbReference type="ARBA" id="ARBA00023004"/>
    </source>
</evidence>
<keyword evidence="3" id="KW-0479">Metal-binding</keyword>
<protein>
    <recommendedName>
        <fullName evidence="8">4Fe-4S ferredoxin-type domain-containing protein</fullName>
    </recommendedName>
</protein>
<dbReference type="GO" id="GO:0046872">
    <property type="term" value="F:metal ion binding"/>
    <property type="evidence" value="ECO:0007669"/>
    <property type="project" value="UniProtKB-KW"/>
</dbReference>
<evidence type="ECO:0000256" key="4">
    <source>
        <dbReference type="ARBA" id="ARBA00022982"/>
    </source>
</evidence>
<dbReference type="Gene3D" id="3.30.70.20">
    <property type="match status" value="1"/>
</dbReference>
<dbReference type="InterPro" id="IPR051684">
    <property type="entry name" value="Electron_Trans/Redox"/>
</dbReference>
<evidence type="ECO:0000256" key="1">
    <source>
        <dbReference type="ARBA" id="ARBA00022448"/>
    </source>
</evidence>
<keyword evidence="7" id="KW-1133">Transmembrane helix</keyword>
<keyword evidence="1" id="KW-0813">Transport</keyword>
<dbReference type="InterPro" id="IPR017896">
    <property type="entry name" value="4Fe4S_Fe-S-bd"/>
</dbReference>